<gene>
    <name evidence="3" type="ordered locus">Caul_2299</name>
</gene>
<dbReference type="HOGENOM" id="CLU_005679_2_1_5"/>
<feature type="transmembrane region" description="Helical" evidence="1">
    <location>
        <begin position="318"/>
        <end position="337"/>
    </location>
</feature>
<evidence type="ECO:0000256" key="1">
    <source>
        <dbReference type="SAM" id="Phobius"/>
    </source>
</evidence>
<dbReference type="eggNOG" id="COG1835">
    <property type="taxonomic scope" value="Bacteria"/>
</dbReference>
<dbReference type="EMBL" id="CP000927">
    <property type="protein sequence ID" value="ABZ71426.1"/>
    <property type="molecule type" value="Genomic_DNA"/>
</dbReference>
<dbReference type="KEGG" id="cak:Caul_2299"/>
<evidence type="ECO:0000259" key="2">
    <source>
        <dbReference type="Pfam" id="PF01757"/>
    </source>
</evidence>
<feature type="transmembrane region" description="Helical" evidence="1">
    <location>
        <begin position="167"/>
        <end position="183"/>
    </location>
</feature>
<feature type="transmembrane region" description="Helical" evidence="1">
    <location>
        <begin position="12"/>
        <end position="34"/>
    </location>
</feature>
<feature type="transmembrane region" description="Helical" evidence="1">
    <location>
        <begin position="195"/>
        <end position="214"/>
    </location>
</feature>
<dbReference type="AlphaFoldDB" id="B0SUV7"/>
<dbReference type="GO" id="GO:0009103">
    <property type="term" value="P:lipopolysaccharide biosynthetic process"/>
    <property type="evidence" value="ECO:0007669"/>
    <property type="project" value="TreeGrafter"/>
</dbReference>
<keyword evidence="3" id="KW-0012">Acyltransferase</keyword>
<dbReference type="Pfam" id="PF01757">
    <property type="entry name" value="Acyl_transf_3"/>
    <property type="match status" value="1"/>
</dbReference>
<dbReference type="InterPro" id="IPR050879">
    <property type="entry name" value="Acyltransferase_3"/>
</dbReference>
<organism evidence="3">
    <name type="scientific">Caulobacter sp. (strain K31)</name>
    <dbReference type="NCBI Taxonomy" id="366602"/>
    <lineage>
        <taxon>Bacteria</taxon>
        <taxon>Pseudomonadati</taxon>
        <taxon>Pseudomonadota</taxon>
        <taxon>Alphaproteobacteria</taxon>
        <taxon>Caulobacterales</taxon>
        <taxon>Caulobacteraceae</taxon>
        <taxon>Caulobacter</taxon>
    </lineage>
</organism>
<keyword evidence="3" id="KW-0808">Transferase</keyword>
<keyword evidence="1" id="KW-0812">Transmembrane</keyword>
<sequence>MPQDLKPLTALRFFAAMWVVLFDFTPSLGLGMPAVIAKGYLGVELFFVLSGFIISHVYMERLGTGQFQYGAFLWARLARIYPVHIATLVGLGLVVGCARVFGLDVGDKILAWSSLPAQLTLTHAWGLGLDGGWNHPSWSISAEWFAYLGFPVFAAALWPLRARPRLAVGLAALALAAISLGFQEVTGQLLSRATIAWGALRIIPCFGLGCAVWLLWRANQVASSRVAGLFALLCVGLATAAGASRAPDWLIVLTFGGLIFGLATLSSSGSRRLTAPAWVYLGEISFSIYMVCIPWQLVSGRLVARLLGVSPEALPWPIWIALVLGVIPMGMLAHHLVERPAREAMRRHPLTLRLGVLPPLWSRPS</sequence>
<dbReference type="GO" id="GO:0016747">
    <property type="term" value="F:acyltransferase activity, transferring groups other than amino-acyl groups"/>
    <property type="evidence" value="ECO:0007669"/>
    <property type="project" value="InterPro"/>
</dbReference>
<evidence type="ECO:0000313" key="3">
    <source>
        <dbReference type="EMBL" id="ABZ71426.1"/>
    </source>
</evidence>
<feature type="transmembrane region" description="Helical" evidence="1">
    <location>
        <begin position="226"/>
        <end position="243"/>
    </location>
</feature>
<feature type="transmembrane region" description="Helical" evidence="1">
    <location>
        <begin position="144"/>
        <end position="160"/>
    </location>
</feature>
<feature type="transmembrane region" description="Helical" evidence="1">
    <location>
        <begin position="80"/>
        <end position="102"/>
    </location>
</feature>
<accession>B0SUV7</accession>
<feature type="domain" description="Acyltransferase 3" evidence="2">
    <location>
        <begin position="9"/>
        <end position="331"/>
    </location>
</feature>
<dbReference type="GO" id="GO:0016020">
    <property type="term" value="C:membrane"/>
    <property type="evidence" value="ECO:0007669"/>
    <property type="project" value="TreeGrafter"/>
</dbReference>
<keyword evidence="1" id="KW-1133">Transmembrane helix</keyword>
<dbReference type="PANTHER" id="PTHR23028:SF53">
    <property type="entry name" value="ACYL_TRANSF_3 DOMAIN-CONTAINING PROTEIN"/>
    <property type="match status" value="1"/>
</dbReference>
<dbReference type="InterPro" id="IPR002656">
    <property type="entry name" value="Acyl_transf_3_dom"/>
</dbReference>
<dbReference type="PANTHER" id="PTHR23028">
    <property type="entry name" value="ACETYLTRANSFERASE"/>
    <property type="match status" value="1"/>
</dbReference>
<protein>
    <submittedName>
        <fullName evidence="3">Acyltransferase 3</fullName>
    </submittedName>
</protein>
<feature type="transmembrane region" description="Helical" evidence="1">
    <location>
        <begin position="40"/>
        <end position="59"/>
    </location>
</feature>
<name>B0SUV7_CAUSK</name>
<keyword evidence="1" id="KW-0472">Membrane</keyword>
<feature type="transmembrane region" description="Helical" evidence="1">
    <location>
        <begin position="249"/>
        <end position="265"/>
    </location>
</feature>
<feature type="transmembrane region" description="Helical" evidence="1">
    <location>
        <begin position="277"/>
        <end position="298"/>
    </location>
</feature>
<dbReference type="STRING" id="366602.Caul_2299"/>
<reference evidence="3" key="1">
    <citation type="submission" date="2008-01" db="EMBL/GenBank/DDBJ databases">
        <title>Complete sequence of chromosome of Caulobacter sp. K31.</title>
        <authorList>
            <consortium name="US DOE Joint Genome Institute"/>
            <person name="Copeland A."/>
            <person name="Lucas S."/>
            <person name="Lapidus A."/>
            <person name="Barry K."/>
            <person name="Glavina del Rio T."/>
            <person name="Dalin E."/>
            <person name="Tice H."/>
            <person name="Pitluck S."/>
            <person name="Bruce D."/>
            <person name="Goodwin L."/>
            <person name="Thompson L.S."/>
            <person name="Brettin T."/>
            <person name="Detter J.C."/>
            <person name="Han C."/>
            <person name="Schmutz J."/>
            <person name="Larimer F."/>
            <person name="Land M."/>
            <person name="Hauser L."/>
            <person name="Kyrpides N."/>
            <person name="Kim E."/>
            <person name="Stephens C."/>
            <person name="Richardson P."/>
        </authorList>
    </citation>
    <scope>NUCLEOTIDE SEQUENCE [LARGE SCALE GENOMIC DNA]</scope>
    <source>
        <strain evidence="3">K31</strain>
    </source>
</reference>
<proteinExistence type="predicted"/>
<dbReference type="OrthoDB" id="9796461at2"/>